<dbReference type="EMBL" id="JAAOIC020000019">
    <property type="protein sequence ID" value="KAG8041410.1"/>
    <property type="molecule type" value="Genomic_DNA"/>
</dbReference>
<reference evidence="2" key="2">
    <citation type="submission" date="2021-04" db="EMBL/GenBank/DDBJ databases">
        <title>Genome-wide patterns of bracovirus chromosomal integration into multiple host tissues during parasitism.</title>
        <authorList>
            <person name="Chebbi M.A.C."/>
        </authorList>
    </citation>
    <scope>NUCLEOTIDE SEQUENCE</scope>
    <source>
        <tissue evidence="2">Whole body</tissue>
    </source>
</reference>
<keyword evidence="1" id="KW-0472">Membrane</keyword>
<dbReference type="GO" id="GO:0006888">
    <property type="term" value="P:endoplasmic reticulum to Golgi vesicle-mediated transport"/>
    <property type="evidence" value="ECO:0007669"/>
    <property type="project" value="TreeGrafter"/>
</dbReference>
<dbReference type="GO" id="GO:0050185">
    <property type="term" value="F:phosphatidylinositol deacylase activity"/>
    <property type="evidence" value="ECO:0007669"/>
    <property type="project" value="TreeGrafter"/>
</dbReference>
<keyword evidence="1" id="KW-1133">Transmembrane helix</keyword>
<feature type="transmembrane region" description="Helical" evidence="1">
    <location>
        <begin position="535"/>
        <end position="554"/>
    </location>
</feature>
<accession>A0A8J5R805</accession>
<gene>
    <name evidence="2" type="ORF">G9C98_002398</name>
</gene>
<feature type="transmembrane region" description="Helical" evidence="1">
    <location>
        <begin position="504"/>
        <end position="523"/>
    </location>
</feature>
<dbReference type="AlphaFoldDB" id="A0A8J5R805"/>
<feature type="transmembrane region" description="Helical" evidence="1">
    <location>
        <begin position="253"/>
        <end position="271"/>
    </location>
</feature>
<evidence type="ECO:0000313" key="2">
    <source>
        <dbReference type="EMBL" id="KAG8041410.1"/>
    </source>
</evidence>
<protein>
    <submittedName>
        <fullName evidence="2">Uncharacterized protein</fullName>
    </submittedName>
</protein>
<reference evidence="2" key="1">
    <citation type="submission" date="2020-03" db="EMBL/GenBank/DDBJ databases">
        <authorList>
            <person name="Chebbi M.A."/>
            <person name="Drezen J.M."/>
        </authorList>
    </citation>
    <scope>NUCLEOTIDE SEQUENCE</scope>
    <source>
        <tissue evidence="2">Whole body</tissue>
    </source>
</reference>
<dbReference type="GO" id="GO:0016020">
    <property type="term" value="C:membrane"/>
    <property type="evidence" value="ECO:0007669"/>
    <property type="project" value="GOC"/>
</dbReference>
<keyword evidence="3" id="KW-1185">Reference proteome</keyword>
<proteinExistence type="predicted"/>
<keyword evidence="1" id="KW-0812">Transmembrane</keyword>
<dbReference type="GO" id="GO:0005783">
    <property type="term" value="C:endoplasmic reticulum"/>
    <property type="evidence" value="ECO:0007669"/>
    <property type="project" value="TreeGrafter"/>
</dbReference>
<dbReference type="Proteomes" id="UP000729913">
    <property type="component" value="Unassembled WGS sequence"/>
</dbReference>
<evidence type="ECO:0000313" key="3">
    <source>
        <dbReference type="Proteomes" id="UP000729913"/>
    </source>
</evidence>
<feature type="transmembrane region" description="Helical" evidence="1">
    <location>
        <begin position="294"/>
        <end position="318"/>
    </location>
</feature>
<name>A0A8J5R805_9HYME</name>
<feature type="transmembrane region" description="Helical" evidence="1">
    <location>
        <begin position="357"/>
        <end position="384"/>
    </location>
</feature>
<dbReference type="PANTHER" id="PTHR15495">
    <property type="entry name" value="NEGATIVE REGULATOR OF VESICLE FORMATION-RELATED"/>
    <property type="match status" value="1"/>
</dbReference>
<feature type="transmembrane region" description="Helical" evidence="1">
    <location>
        <begin position="435"/>
        <end position="454"/>
    </location>
</feature>
<feature type="transmembrane region" description="Helical" evidence="1">
    <location>
        <begin position="330"/>
        <end position="351"/>
    </location>
</feature>
<dbReference type="GO" id="GO:0006505">
    <property type="term" value="P:GPI anchor metabolic process"/>
    <property type="evidence" value="ECO:0007669"/>
    <property type="project" value="TreeGrafter"/>
</dbReference>
<dbReference type="PANTHER" id="PTHR15495:SF7">
    <property type="entry name" value="GPI INOSITOL-DEACYLASE"/>
    <property type="match status" value="1"/>
</dbReference>
<sequence>MIPIPVDKFSYNFLSIDAINLDTPDWVFACTVLIISDKTSEKICKSGINLINLTRLSPDPYFRQRKTLDLNLYEISYEFTHIVIKIPTIIEGDKKNFVTVDTDLYSLEKRTSFIDGSGISWLPSPLKTVLAGNYKTVINTQSGNLRWHLDVKVPDAINFILESVNGQDMAVYLIIQVKESWNSTKLCITEFYTLTEKDIGKSQLLRMQMNSDYLADHIVKIIITLDPNFTYKFKIEKAGLIDRFGNFVRDRWFRLYPTALGLLLLIVATRMDNDNNKVFFTVGLTTGLVVYSEIYFEIFIAMGLLMVLSIATCCAIIFSGSIVHNVTARFLARALARFPAVWYGWLIRQWFDHLPFIATLLLFIIISSSCAAVAMLLSVVIYFLKLTKMYEDYIEELFMATLRGFIKKIKKKPLDKQVKITKSGPRNDVNPTTNIINHLLLFMIWYLTSISAIPTTLVWAKNFSYETRLTTEDTTMYICWIVLTGWGSLGLVKISPPIPQDNKFRLRTIAMFQRIVGCILLWIAQSKNIADYQWMIPPIVAISITRIVLTPFFVKDKKVTIR</sequence>
<organism evidence="2 3">
    <name type="scientific">Cotesia typhae</name>
    <dbReference type="NCBI Taxonomy" id="2053667"/>
    <lineage>
        <taxon>Eukaryota</taxon>
        <taxon>Metazoa</taxon>
        <taxon>Ecdysozoa</taxon>
        <taxon>Arthropoda</taxon>
        <taxon>Hexapoda</taxon>
        <taxon>Insecta</taxon>
        <taxon>Pterygota</taxon>
        <taxon>Neoptera</taxon>
        <taxon>Endopterygota</taxon>
        <taxon>Hymenoptera</taxon>
        <taxon>Apocrita</taxon>
        <taxon>Ichneumonoidea</taxon>
        <taxon>Braconidae</taxon>
        <taxon>Microgastrinae</taxon>
        <taxon>Cotesia</taxon>
    </lineage>
</organism>
<evidence type="ECO:0000256" key="1">
    <source>
        <dbReference type="SAM" id="Phobius"/>
    </source>
</evidence>
<feature type="transmembrane region" description="Helical" evidence="1">
    <location>
        <begin position="474"/>
        <end position="492"/>
    </location>
</feature>
<dbReference type="OrthoDB" id="7701422at2759"/>
<dbReference type="InterPro" id="IPR039529">
    <property type="entry name" value="PGAP1/BST1"/>
</dbReference>
<comment type="caution">
    <text evidence="2">The sequence shown here is derived from an EMBL/GenBank/DDBJ whole genome shotgun (WGS) entry which is preliminary data.</text>
</comment>